<dbReference type="EMBL" id="MF133442">
    <property type="protein sequence ID" value="ASK37075.1"/>
    <property type="molecule type" value="Genomic_DNA"/>
</dbReference>
<organism evidence="2">
    <name type="scientific">Klebsiella pneumoniae</name>
    <dbReference type="NCBI Taxonomy" id="573"/>
    <lineage>
        <taxon>Bacteria</taxon>
        <taxon>Pseudomonadati</taxon>
        <taxon>Pseudomonadota</taxon>
        <taxon>Gammaproteobacteria</taxon>
        <taxon>Enterobacterales</taxon>
        <taxon>Enterobacteriaceae</taxon>
        <taxon>Klebsiella/Raoultella group</taxon>
        <taxon>Klebsiella</taxon>
        <taxon>Klebsiella pneumoniae complex</taxon>
    </lineage>
</organism>
<keyword evidence="1" id="KW-1133">Transmembrane helix</keyword>
<gene>
    <name evidence="3" type="ORF">SAMEA3649733_04492</name>
</gene>
<reference evidence="3 4" key="2">
    <citation type="submission" date="2018-08" db="EMBL/GenBank/DDBJ databases">
        <authorList>
            <consortium name="Pathogen Informatics"/>
        </authorList>
    </citation>
    <scope>NUCLEOTIDE SEQUENCE [LARGE SCALE GENOMIC DNA]</scope>
    <source>
        <strain evidence="3 4">EuSCAPE_GR114</strain>
    </source>
</reference>
<keyword evidence="2" id="KW-0614">Plasmid</keyword>
<dbReference type="AlphaFoldDB" id="A0A220SUD3"/>
<sequence>MIPYIILTFSGGIALGFIICHDLIKQELKTKTLRIGKRVYRVVHETGVSK</sequence>
<dbReference type="EMBL" id="UIXM01000019">
    <property type="protein sequence ID" value="SVS28742.1"/>
    <property type="molecule type" value="Genomic_DNA"/>
</dbReference>
<dbReference type="Proteomes" id="UP000259497">
    <property type="component" value="Unassembled WGS sequence"/>
</dbReference>
<geneLocation type="plasmid" evidence="2">
    <name>p11219-CTXM</name>
</geneLocation>
<reference evidence="2" key="1">
    <citation type="submission" date="2017-05" db="EMBL/GenBank/DDBJ databases">
        <title>Complete sequence of plasmid p11219-CTXM.</title>
        <authorList>
            <person name="Wang S."/>
            <person name="Zhou D."/>
        </authorList>
    </citation>
    <scope>NUCLEOTIDE SEQUENCE</scope>
    <source>
        <strain evidence="2">11219</strain>
        <plasmid evidence="2">p11219-CTXM</plasmid>
    </source>
</reference>
<name>A0A220SUD3_KLEPN</name>
<dbReference type="RefSeq" id="WP_117027805.1">
    <property type="nucleotide sequence ID" value="NZ_JAJOGZ010000019.1"/>
</dbReference>
<feature type="transmembrane region" description="Helical" evidence="1">
    <location>
        <begin position="6"/>
        <end position="24"/>
    </location>
</feature>
<evidence type="ECO:0000313" key="2">
    <source>
        <dbReference type="EMBL" id="ASK37075.1"/>
    </source>
</evidence>
<proteinExistence type="predicted"/>
<keyword evidence="1" id="KW-0812">Transmembrane</keyword>
<protein>
    <submittedName>
        <fullName evidence="2">Uncharacterized protein</fullName>
    </submittedName>
</protein>
<evidence type="ECO:0000256" key="1">
    <source>
        <dbReference type="SAM" id="Phobius"/>
    </source>
</evidence>
<evidence type="ECO:0000313" key="4">
    <source>
        <dbReference type="Proteomes" id="UP000259497"/>
    </source>
</evidence>
<accession>A0A220SUD3</accession>
<evidence type="ECO:0000313" key="3">
    <source>
        <dbReference type="EMBL" id="SVS28742.1"/>
    </source>
</evidence>
<keyword evidence="1" id="KW-0472">Membrane</keyword>